<evidence type="ECO:0000256" key="1">
    <source>
        <dbReference type="SAM" id="SignalP"/>
    </source>
</evidence>
<dbReference type="InterPro" id="IPR013783">
    <property type="entry name" value="Ig-like_fold"/>
</dbReference>
<gene>
    <name evidence="2" type="ORF">EHV08_07660</name>
</gene>
<comment type="caution">
    <text evidence="2">The sequence shown here is derived from an EMBL/GenBank/DDBJ whole genome shotgun (WGS) entry which is preliminary data.</text>
</comment>
<name>A0A3S0QU59_9BACT</name>
<keyword evidence="2" id="KW-0645">Protease</keyword>
<keyword evidence="2" id="KW-0121">Carboxypeptidase</keyword>
<dbReference type="Pfam" id="PF13620">
    <property type="entry name" value="CarboxypepD_reg"/>
    <property type="match status" value="3"/>
</dbReference>
<dbReference type="Gene3D" id="2.60.40.1120">
    <property type="entry name" value="Carboxypeptidase-like, regulatory domain"/>
    <property type="match status" value="3"/>
</dbReference>
<keyword evidence="3" id="KW-1185">Reference proteome</keyword>
<keyword evidence="1" id="KW-0732">Signal</keyword>
<dbReference type="InterPro" id="IPR008969">
    <property type="entry name" value="CarboxyPept-like_regulatory"/>
</dbReference>
<proteinExistence type="predicted"/>
<dbReference type="OrthoDB" id="1070074at2"/>
<protein>
    <submittedName>
        <fullName evidence="2">Carboxypeptidase regulatory-like domain-containing protein</fullName>
    </submittedName>
</protein>
<dbReference type="RefSeq" id="WP_126678757.1">
    <property type="nucleotide sequence ID" value="NZ_RYYU01000001.1"/>
</dbReference>
<dbReference type="GO" id="GO:0004180">
    <property type="term" value="F:carboxypeptidase activity"/>
    <property type="evidence" value="ECO:0007669"/>
    <property type="project" value="UniProtKB-KW"/>
</dbReference>
<dbReference type="Proteomes" id="UP000278983">
    <property type="component" value="Unassembled WGS sequence"/>
</dbReference>
<accession>A0A3S0QU59</accession>
<dbReference type="SUPFAM" id="SSF49464">
    <property type="entry name" value="Carboxypeptidase regulatory domain-like"/>
    <property type="match status" value="4"/>
</dbReference>
<dbReference type="EMBL" id="RYYU01000001">
    <property type="protein sequence ID" value="RUL59650.1"/>
    <property type="molecule type" value="Genomic_DNA"/>
</dbReference>
<keyword evidence="2" id="KW-0378">Hydrolase</keyword>
<feature type="chain" id="PRO_5018546331" evidence="1">
    <location>
        <begin position="23"/>
        <end position="1600"/>
    </location>
</feature>
<evidence type="ECO:0000313" key="3">
    <source>
        <dbReference type="Proteomes" id="UP000278983"/>
    </source>
</evidence>
<feature type="signal peptide" evidence="1">
    <location>
        <begin position="1"/>
        <end position="22"/>
    </location>
</feature>
<sequence length="1600" mass="173628">MKNLKIFLLLILGLLANIPVVAQDDIVNDYMVDFNSPITTNTSPHGVENRDFIVSSGWGHLVGMQEIGAGNVPTYVPYTYNATGGVDDSGCLQAGAGSVYDSWNEDYVNIWDYLVTPLVKGTVTISMKKANANGFIEFCTMQKNGDKWEVGVLLNATAIVLPNTENFVTYTLPELTKYTYIGIRMVHCYVDNFKATTANFKKMSSLKINNISPNTDTTVDADAEGKFDVTFTTTVTNNGDFDIAAGTENFSVSLYKYNAGGSADKADHVHLVTVPITEDLARKATSGELTLTATLNTSDYETAMTNGISFRIYENISGTYKSTKSVKVVPYVPILSLQTKIGNSTKTYVDGEEFYLGTSLSALSQDMEIVNSGGAPLEITGVTVPEGFTTTLTAQNIAPHNRIAFNIATTESAGVKEGNLVIKSNAGDFTLKMSAVIAAADKYFVNFETDDSAVGMIAEKIADGFYSYGWITNNTNEAGYPGNEKNAFLKTDVSEKAQGPFKLITPLLKVADGETLSFEAARYYVQQAELKVYYSADRSTWNLVRTLSTAEGTAPEDMFSDENAPKYGKKFLRYTINNIPAGEWYVAFEGGNNKPVFIDNILGYKRVDVAHDVKINATIPESGMVNGKMTITVNAFNLLGKSESGSGYVAKVLFGDKVVKEMPGITIPAGGNVNFNIDVTPHVVGTFDAVVKFVFADGNEAKSETKSVTIAEETFSSVLEAGGPATGKSYLAPFGTYYKKSESQSIYLPADLKGLTSGSKITSITYRGHNTKVGDSEYDTQVWIGETTLNEFATLEPVDKSTLKKVFDGKIKPNQTQTSEDNDDLMVFTFAEPYIYQGGNIVVGVRTEAESYNMSFGIGYSVCETTKSIRRGVDNGDLDSKAWTVSSSGAYTTTPKTLPVVYFGVLAEAPVISGVVSDKADGQKINGAQVTATSGDVIYETTTNDEGKYSISILQPVLDYELRVHAEGYAPKKENINVSAGSIENKNIELQEAKGLFIESSEIDRNGMVNFKYNAKAKATNYTMNDFAAGSYTAKLYVNNEAVAEAEAVEMKKGASADFKFSFTPHAEGTFPAYIEFVQGENTTATEIQNIVISAESVGGIIQVCDSTAKTTDAPINLYYNNSVSDVYYTPEMLTAFGVPVGGTITKIMYKMWASSPKKNIDFTLNAWVGTTDGDPANIKAITAEEKTAAKESLTHAVVDKTYDNFTPDGISATEPAMTEIEIDLSENPIVFDGLHSVRVIIEKSSSSWVGGCNFAYDSKYKTAYVNRNDNVVPEGLGTTTSVSTPVAYFTIKVGTNVTGTVTDAVTSEPLAGASVKLKSGDVLYSATTGNDGKYDIRVNQLQIEDYVMEVEATDEYEMRTVSVGKILEGMVKDAALRKAATVSGKITSARDESIVSGATVTLTDAAEKVVATATTAEDGMYSFNVRLLDADYKITVEADKFVKAEAEITALVANVEKNFALETIAKRIYGVVRDMNTMQPLAGAEVFYSRGKEDQMIVHTDADGKYELLMEDTSLPFTLGARLKGYLSDFVVMQPFFEDMEYNFELEQLADGIDSVDTDEITKSKIYDLNGRLVNINGDTRNLKRGQVYIVNGKKVVLK</sequence>
<dbReference type="Gene3D" id="2.60.40.10">
    <property type="entry name" value="Immunoglobulins"/>
    <property type="match status" value="1"/>
</dbReference>
<organism evidence="2 3">
    <name type="scientific">Prevotella koreensis</name>
    <dbReference type="NCBI Taxonomy" id="2490854"/>
    <lineage>
        <taxon>Bacteria</taxon>
        <taxon>Pseudomonadati</taxon>
        <taxon>Bacteroidota</taxon>
        <taxon>Bacteroidia</taxon>
        <taxon>Bacteroidales</taxon>
        <taxon>Prevotellaceae</taxon>
        <taxon>Prevotella</taxon>
    </lineage>
</organism>
<evidence type="ECO:0000313" key="2">
    <source>
        <dbReference type="EMBL" id="RUL59650.1"/>
    </source>
</evidence>
<reference evidence="2 3" key="1">
    <citation type="submission" date="2018-12" db="EMBL/GenBank/DDBJ databases">
        <title>Genome sequencing of Prevotella sp. KCOM 3155 (= JS262).</title>
        <authorList>
            <person name="Kook J.-K."/>
            <person name="Park S.-N."/>
            <person name="Lim Y.K."/>
        </authorList>
    </citation>
    <scope>NUCLEOTIDE SEQUENCE [LARGE SCALE GENOMIC DNA]</scope>
    <source>
        <strain evidence="2 3">KCOM 3155</strain>
    </source>
</reference>